<keyword evidence="2" id="KW-1185">Reference proteome</keyword>
<name>A0AAD2AG58_9LAMI</name>
<proteinExistence type="predicted"/>
<organism evidence="1 2">
    <name type="scientific">Fraxinus pennsylvanica</name>
    <dbReference type="NCBI Taxonomy" id="56036"/>
    <lineage>
        <taxon>Eukaryota</taxon>
        <taxon>Viridiplantae</taxon>
        <taxon>Streptophyta</taxon>
        <taxon>Embryophyta</taxon>
        <taxon>Tracheophyta</taxon>
        <taxon>Spermatophyta</taxon>
        <taxon>Magnoliopsida</taxon>
        <taxon>eudicotyledons</taxon>
        <taxon>Gunneridae</taxon>
        <taxon>Pentapetalae</taxon>
        <taxon>asterids</taxon>
        <taxon>lamiids</taxon>
        <taxon>Lamiales</taxon>
        <taxon>Oleaceae</taxon>
        <taxon>Oleeae</taxon>
        <taxon>Fraxinus</taxon>
    </lineage>
</organism>
<sequence>MPSYAKFMKDILSNKRKLEDNETIMLTEECGAILQHKLQPKLKDPRNFTISSNIGNLYIGASINLMSLFLFKKLGLGEAKVTIVSLQLADRSIKHPRGICEDILVKEGIVLGRLISARGIEVDRTKIQVTEKLPPPVSGKELEVF</sequence>
<reference evidence="1" key="1">
    <citation type="submission" date="2023-05" db="EMBL/GenBank/DDBJ databases">
        <authorList>
            <person name="Huff M."/>
        </authorList>
    </citation>
    <scope>NUCLEOTIDE SEQUENCE</scope>
</reference>
<accession>A0AAD2AG58</accession>
<dbReference type="Proteomes" id="UP000834106">
    <property type="component" value="Chromosome 23"/>
</dbReference>
<protein>
    <submittedName>
        <fullName evidence="1">Uncharacterized protein</fullName>
    </submittedName>
</protein>
<gene>
    <name evidence="1" type="ORF">FPE_LOCUS34574</name>
</gene>
<evidence type="ECO:0000313" key="1">
    <source>
        <dbReference type="EMBL" id="CAI9787144.1"/>
    </source>
</evidence>
<dbReference type="AlphaFoldDB" id="A0AAD2AG58"/>
<evidence type="ECO:0000313" key="2">
    <source>
        <dbReference type="Proteomes" id="UP000834106"/>
    </source>
</evidence>
<dbReference type="EMBL" id="OU503058">
    <property type="protein sequence ID" value="CAI9787144.1"/>
    <property type="molecule type" value="Genomic_DNA"/>
</dbReference>
<dbReference type="PANTHER" id="PTHR33067:SF31">
    <property type="entry name" value="RNA-DIRECTED DNA POLYMERASE"/>
    <property type="match status" value="1"/>
</dbReference>
<dbReference type="PANTHER" id="PTHR33067">
    <property type="entry name" value="RNA-DIRECTED DNA POLYMERASE-RELATED"/>
    <property type="match status" value="1"/>
</dbReference>